<dbReference type="HOGENOM" id="CLU_2477676_0_0_11"/>
<gene>
    <name evidence="1" type="ordered locus">Caci_8604</name>
</gene>
<name>C7Q090_CATAD</name>
<accession>C7Q090</accession>
<dbReference type="KEGG" id="cai:Caci_8604"/>
<dbReference type="EMBL" id="CP001700">
    <property type="protein sequence ID" value="ACU77423.1"/>
    <property type="molecule type" value="Genomic_DNA"/>
</dbReference>
<sequence>MCFVSDRKPYNSDLSDGQWDLIRPVTEFERADGLLRAGQLCQILDVGTEPKHREGMRSRLKRLAARGILAETEPGLFALIAKTTLRQ</sequence>
<evidence type="ECO:0000313" key="2">
    <source>
        <dbReference type="Proteomes" id="UP000000851"/>
    </source>
</evidence>
<protein>
    <submittedName>
        <fullName evidence="1">Uncharacterized protein</fullName>
    </submittedName>
</protein>
<evidence type="ECO:0000313" key="1">
    <source>
        <dbReference type="EMBL" id="ACU77423.1"/>
    </source>
</evidence>
<dbReference type="InParanoid" id="C7Q090"/>
<keyword evidence="2" id="KW-1185">Reference proteome</keyword>
<reference evidence="1 2" key="1">
    <citation type="journal article" date="2009" name="Stand. Genomic Sci.">
        <title>Complete genome sequence of Catenulispora acidiphila type strain (ID 139908).</title>
        <authorList>
            <person name="Copeland A."/>
            <person name="Lapidus A."/>
            <person name="Glavina Del Rio T."/>
            <person name="Nolan M."/>
            <person name="Lucas S."/>
            <person name="Chen F."/>
            <person name="Tice H."/>
            <person name="Cheng J.F."/>
            <person name="Bruce D."/>
            <person name="Goodwin L."/>
            <person name="Pitluck S."/>
            <person name="Mikhailova N."/>
            <person name="Pati A."/>
            <person name="Ivanova N."/>
            <person name="Mavromatis K."/>
            <person name="Chen A."/>
            <person name="Palaniappan K."/>
            <person name="Chain P."/>
            <person name="Land M."/>
            <person name="Hauser L."/>
            <person name="Chang Y.J."/>
            <person name="Jeffries C.D."/>
            <person name="Chertkov O."/>
            <person name="Brettin T."/>
            <person name="Detter J.C."/>
            <person name="Han C."/>
            <person name="Ali Z."/>
            <person name="Tindall B.J."/>
            <person name="Goker M."/>
            <person name="Bristow J."/>
            <person name="Eisen J.A."/>
            <person name="Markowitz V."/>
            <person name="Hugenholtz P."/>
            <person name="Kyrpides N.C."/>
            <person name="Klenk H.P."/>
        </authorList>
    </citation>
    <scope>NUCLEOTIDE SEQUENCE [LARGE SCALE GENOMIC DNA]</scope>
    <source>
        <strain evidence="2">DSM 44928 / JCM 14897 / NBRC 102108 / NRRL B-24433 / ID139908</strain>
    </source>
</reference>
<organism evidence="1 2">
    <name type="scientific">Catenulispora acidiphila (strain DSM 44928 / JCM 14897 / NBRC 102108 / NRRL B-24433 / ID139908)</name>
    <dbReference type="NCBI Taxonomy" id="479433"/>
    <lineage>
        <taxon>Bacteria</taxon>
        <taxon>Bacillati</taxon>
        <taxon>Actinomycetota</taxon>
        <taxon>Actinomycetes</taxon>
        <taxon>Catenulisporales</taxon>
        <taxon>Catenulisporaceae</taxon>
        <taxon>Catenulispora</taxon>
    </lineage>
</organism>
<dbReference type="Proteomes" id="UP000000851">
    <property type="component" value="Chromosome"/>
</dbReference>
<proteinExistence type="predicted"/>
<dbReference type="AlphaFoldDB" id="C7Q090"/>